<dbReference type="EMBL" id="SPHZ02000010">
    <property type="protein sequence ID" value="KAF0897117.1"/>
    <property type="molecule type" value="Genomic_DNA"/>
</dbReference>
<dbReference type="AlphaFoldDB" id="A0A6G1CAU5"/>
<evidence type="ECO:0000256" key="1">
    <source>
        <dbReference type="SAM" id="MobiDB-lite"/>
    </source>
</evidence>
<evidence type="ECO:0000313" key="2">
    <source>
        <dbReference type="EMBL" id="KAF0897117.1"/>
    </source>
</evidence>
<gene>
    <name evidence="2" type="ORF">E2562_033668</name>
</gene>
<comment type="caution">
    <text evidence="2">The sequence shown here is derived from an EMBL/GenBank/DDBJ whole genome shotgun (WGS) entry which is preliminary data.</text>
</comment>
<reference evidence="2 3" key="1">
    <citation type="submission" date="2019-11" db="EMBL/GenBank/DDBJ databases">
        <title>Whole genome sequence of Oryza granulata.</title>
        <authorList>
            <person name="Li W."/>
        </authorList>
    </citation>
    <scope>NUCLEOTIDE SEQUENCE [LARGE SCALE GENOMIC DNA]</scope>
    <source>
        <strain evidence="3">cv. Menghai</strain>
        <tissue evidence="2">Leaf</tissue>
    </source>
</reference>
<sequence length="62" mass="6524">MLEGRRKEQAPAVATSTNDACNFKYKAQSFLSSPAIAAGEALAQQAGRRPTKKPGVAEAEFG</sequence>
<evidence type="ECO:0000313" key="3">
    <source>
        <dbReference type="Proteomes" id="UP000479710"/>
    </source>
</evidence>
<proteinExistence type="predicted"/>
<dbReference type="Proteomes" id="UP000479710">
    <property type="component" value="Unassembled WGS sequence"/>
</dbReference>
<organism evidence="2 3">
    <name type="scientific">Oryza meyeriana var. granulata</name>
    <dbReference type="NCBI Taxonomy" id="110450"/>
    <lineage>
        <taxon>Eukaryota</taxon>
        <taxon>Viridiplantae</taxon>
        <taxon>Streptophyta</taxon>
        <taxon>Embryophyta</taxon>
        <taxon>Tracheophyta</taxon>
        <taxon>Spermatophyta</taxon>
        <taxon>Magnoliopsida</taxon>
        <taxon>Liliopsida</taxon>
        <taxon>Poales</taxon>
        <taxon>Poaceae</taxon>
        <taxon>BOP clade</taxon>
        <taxon>Oryzoideae</taxon>
        <taxon>Oryzeae</taxon>
        <taxon>Oryzinae</taxon>
        <taxon>Oryza</taxon>
        <taxon>Oryza meyeriana</taxon>
    </lineage>
</organism>
<feature type="region of interest" description="Disordered" evidence="1">
    <location>
        <begin position="42"/>
        <end position="62"/>
    </location>
</feature>
<protein>
    <submittedName>
        <fullName evidence="2">Uncharacterized protein</fullName>
    </submittedName>
</protein>
<keyword evidence="3" id="KW-1185">Reference proteome</keyword>
<name>A0A6G1CAU5_9ORYZ</name>
<accession>A0A6G1CAU5</accession>